<reference evidence="3 4" key="1">
    <citation type="submission" date="2019-08" db="EMBL/GenBank/DDBJ databases">
        <title>Gluconobacter frateurii HD924 genome.</title>
        <authorList>
            <person name="Liu Y."/>
            <person name="Zhang P."/>
        </authorList>
    </citation>
    <scope>NUCLEOTIDE SEQUENCE [LARGE SCALE GENOMIC DNA]</scope>
    <source>
        <strain evidence="3 4">HD924</strain>
    </source>
</reference>
<evidence type="ECO:0000256" key="2">
    <source>
        <dbReference type="ARBA" id="ARBA00022801"/>
    </source>
</evidence>
<dbReference type="Gene3D" id="3.40.710.10">
    <property type="entry name" value="DD-peptidase/beta-lactamase superfamily"/>
    <property type="match status" value="2"/>
</dbReference>
<dbReference type="Proteomes" id="UP000323560">
    <property type="component" value="Chromosome"/>
</dbReference>
<dbReference type="InterPro" id="IPR012338">
    <property type="entry name" value="Beta-lactam/transpept-like"/>
</dbReference>
<dbReference type="NCBIfam" id="TIGR00666">
    <property type="entry name" value="PBP4"/>
    <property type="match status" value="1"/>
</dbReference>
<protein>
    <submittedName>
        <fullName evidence="3">D-alanyl-D-alanine carboxypeptidase/D-alanyl-D-alanine-endopeptidase</fullName>
        <ecNumber evidence="3">3.4.16.4</ecNumber>
    </submittedName>
</protein>
<proteinExistence type="inferred from homology"/>
<keyword evidence="3" id="KW-0121">Carboxypeptidase</keyword>
<dbReference type="SUPFAM" id="SSF56601">
    <property type="entry name" value="beta-lactamase/transpeptidase-like"/>
    <property type="match status" value="1"/>
</dbReference>
<dbReference type="PRINTS" id="PR00922">
    <property type="entry name" value="DADACBPTASE3"/>
</dbReference>
<dbReference type="GO" id="GO:0009002">
    <property type="term" value="F:serine-type D-Ala-D-Ala carboxypeptidase activity"/>
    <property type="evidence" value="ECO:0007669"/>
    <property type="project" value="UniProtKB-EC"/>
</dbReference>
<accession>A0AAP9ETH4</accession>
<evidence type="ECO:0000313" key="4">
    <source>
        <dbReference type="Proteomes" id="UP000323560"/>
    </source>
</evidence>
<dbReference type="AlphaFoldDB" id="A0AAP9ETH4"/>
<evidence type="ECO:0000256" key="1">
    <source>
        <dbReference type="ARBA" id="ARBA00006096"/>
    </source>
</evidence>
<dbReference type="EC" id="3.4.16.4" evidence="3"/>
<dbReference type="GO" id="GO:0006508">
    <property type="term" value="P:proteolysis"/>
    <property type="evidence" value="ECO:0007669"/>
    <property type="project" value="InterPro"/>
</dbReference>
<sequence>MAAVSAWSSEPRSPDLTCPRCCLSHQHRQPLFFSFQPLSSQGLHASVFQPCSAPFAPARPEAAPLRLRQPARPPECLRRPEPPPLGPHALAKQLSPLLYPSQDQGVRWGIVIATQDGKILFSRNASGRFIPASNTKLFTTAAAMAELAELDHAAAAHPTTLLLAPRRRGAPDLILRGSGDAALSDDAACKTNCLKTLADAVSAKGLRHIHAIIADDRLFTDERWGDGWSWNNLPTQWGTAVSALTLNDNTAGLTVQPGPHPGDHPTAHWSAPDEGLSLLNQALTVPDGKPGLSLEKKPGDSRVVLTGTLPLTAAVQTLKIGLDDPALSTARHLQSLLHDAGIRVQTVQVRHRLTKTAPDTPTPDTSILTTLPAPDLKEDIRHLLKVSQNLHAELILRRLALVHGNGSVEDGLAERSRALAALGLSAAGVALYDGSGMSPYNRVTPQSVIQLLRLADHQPWGADWRDDLPLAAQDGTLAHRFIGTPVADHLHAKTGTLAATHSLSGYLRTTRGQTLLIAIFANDIPDDLPHPTKIMDDLITAVVKAE</sequence>
<keyword evidence="3" id="KW-0645">Protease</keyword>
<keyword evidence="2 3" id="KW-0378">Hydrolase</keyword>
<name>A0AAP9ETH4_GLUTH</name>
<gene>
    <name evidence="3" type="primary">dacB</name>
    <name evidence="3" type="ORF">FXF46_11355</name>
</gene>
<dbReference type="EMBL" id="CP043043">
    <property type="protein sequence ID" value="QEH96824.1"/>
    <property type="molecule type" value="Genomic_DNA"/>
</dbReference>
<dbReference type="KEGG" id="gti:FXF46_11355"/>
<dbReference type="GO" id="GO:0000270">
    <property type="term" value="P:peptidoglycan metabolic process"/>
    <property type="evidence" value="ECO:0007669"/>
    <property type="project" value="TreeGrafter"/>
</dbReference>
<comment type="similarity">
    <text evidence="1">Belongs to the peptidase S13 family.</text>
</comment>
<dbReference type="Pfam" id="PF02113">
    <property type="entry name" value="Peptidase_S13"/>
    <property type="match status" value="1"/>
</dbReference>
<dbReference type="InterPro" id="IPR000667">
    <property type="entry name" value="Peptidase_S13"/>
</dbReference>
<evidence type="ECO:0000313" key="3">
    <source>
        <dbReference type="EMBL" id="QEH96824.1"/>
    </source>
</evidence>
<organism evidence="3 4">
    <name type="scientific">Gluconobacter thailandicus</name>
    <dbReference type="NCBI Taxonomy" id="257438"/>
    <lineage>
        <taxon>Bacteria</taxon>
        <taxon>Pseudomonadati</taxon>
        <taxon>Pseudomonadota</taxon>
        <taxon>Alphaproteobacteria</taxon>
        <taxon>Acetobacterales</taxon>
        <taxon>Acetobacteraceae</taxon>
        <taxon>Gluconobacter</taxon>
    </lineage>
</organism>
<dbReference type="PANTHER" id="PTHR30023">
    <property type="entry name" value="D-ALANYL-D-ALANINE CARBOXYPEPTIDASE"/>
    <property type="match status" value="1"/>
</dbReference>
<dbReference type="PANTHER" id="PTHR30023:SF0">
    <property type="entry name" value="PENICILLIN-SENSITIVE CARBOXYPEPTIDASE A"/>
    <property type="match status" value="1"/>
</dbReference>
<dbReference type="Gene3D" id="3.50.80.20">
    <property type="entry name" value="D-Ala-D-Ala carboxypeptidase C, peptidase S13"/>
    <property type="match status" value="1"/>
</dbReference>